<dbReference type="Proteomes" id="UP000602532">
    <property type="component" value="Unassembled WGS sequence"/>
</dbReference>
<accession>A0ABR8WYK7</accession>
<proteinExistence type="predicted"/>
<evidence type="ECO:0000313" key="1">
    <source>
        <dbReference type="EMBL" id="MBD8022165.1"/>
    </source>
</evidence>
<keyword evidence="2" id="KW-1185">Reference proteome</keyword>
<dbReference type="Pfam" id="PF10094">
    <property type="entry name" value="DUF2332"/>
    <property type="match status" value="1"/>
</dbReference>
<dbReference type="EMBL" id="JACSPM010000001">
    <property type="protein sequence ID" value="MBD8022165.1"/>
    <property type="molecule type" value="Genomic_DNA"/>
</dbReference>
<reference evidence="1 2" key="1">
    <citation type="submission" date="2020-08" db="EMBL/GenBank/DDBJ databases">
        <title>A Genomic Blueprint of the Chicken Gut Microbiome.</title>
        <authorList>
            <person name="Gilroy R."/>
            <person name="Ravi A."/>
            <person name="Getino M."/>
            <person name="Pursley I."/>
            <person name="Horton D.L."/>
            <person name="Alikhan N.-F."/>
            <person name="Baker D."/>
            <person name="Gharbi K."/>
            <person name="Hall N."/>
            <person name="Watson M."/>
            <person name="Adriaenssens E.M."/>
            <person name="Foster-Nyarko E."/>
            <person name="Jarju S."/>
            <person name="Secka A."/>
            <person name="Antonio M."/>
            <person name="Oren A."/>
            <person name="Chaudhuri R."/>
            <person name="La Ragione R.M."/>
            <person name="Hildebrand F."/>
            <person name="Pallen M.J."/>
        </authorList>
    </citation>
    <scope>NUCLEOTIDE SEQUENCE [LARGE SCALE GENOMIC DNA]</scope>
    <source>
        <strain evidence="1 2">Sa1CUA4</strain>
    </source>
</reference>
<comment type="caution">
    <text evidence="1">The sequence shown here is derived from an EMBL/GenBank/DDBJ whole genome shotgun (WGS) entry which is preliminary data.</text>
</comment>
<sequence length="331" mass="35993">MAAFYDDFGRRWAHGTSPLYEDWALGIARDPEVLARLAALPRAKQQPNLMFAAARWEGAALSPYHEVRPWLLEHWDRIVGTGAARTVQTNEANRCATWLPPLSRIDGPVALLEVGAAAGLCLFPDRYSVDYATPAGRRRIDPPDGPSEVVLACTVDEEASVPARSPDVVWRRGIDLDPIDSGDADAVDWLANLIWPGPDHDARVARLRAAAAIAASDPPEIVRGDLLERVTDVAAAAPPEATLVVFHSAVLLYLDAAQRRRFADIMGGLGDAIGRRVVWLSNETTGTLDEIDAQLPPGTPTDHRFVQTWDARPIALAGQHGALYETAPFAR</sequence>
<protein>
    <submittedName>
        <fullName evidence="1">DUF2332 domain-containing protein</fullName>
    </submittedName>
</protein>
<name>A0ABR8WYK7_9MICO</name>
<dbReference type="InterPro" id="IPR011200">
    <property type="entry name" value="UCP012608"/>
</dbReference>
<gene>
    <name evidence="1" type="ORF">H9622_01005</name>
</gene>
<evidence type="ECO:0000313" key="2">
    <source>
        <dbReference type="Proteomes" id="UP000602532"/>
    </source>
</evidence>
<organism evidence="1 2">
    <name type="scientific">Microbacterium gallinarum</name>
    <dbReference type="NCBI Taxonomy" id="2762209"/>
    <lineage>
        <taxon>Bacteria</taxon>
        <taxon>Bacillati</taxon>
        <taxon>Actinomycetota</taxon>
        <taxon>Actinomycetes</taxon>
        <taxon>Micrococcales</taxon>
        <taxon>Microbacteriaceae</taxon>
        <taxon>Microbacterium</taxon>
    </lineage>
</organism>